<comment type="caution">
    <text evidence="6">The sequence shown here is derived from an EMBL/GenBank/DDBJ whole genome shotgun (WGS) entry which is preliminary data.</text>
</comment>
<accession>A0A6N9Q1P9</accession>
<dbReference type="PRINTS" id="PR00455">
    <property type="entry name" value="HTHTETR"/>
</dbReference>
<dbReference type="InterPro" id="IPR001647">
    <property type="entry name" value="HTH_TetR"/>
</dbReference>
<reference evidence="6 7" key="1">
    <citation type="submission" date="2019-01" db="EMBL/GenBank/DDBJ databases">
        <title>Chengkuizengella sp. nov., isolated from deep-sea sediment of East Pacific Ocean.</title>
        <authorList>
            <person name="Yang J."/>
            <person name="Lai Q."/>
            <person name="Shao Z."/>
        </authorList>
    </citation>
    <scope>NUCLEOTIDE SEQUENCE [LARGE SCALE GENOMIC DNA]</scope>
    <source>
        <strain evidence="6 7">YPA3-1-1</strain>
    </source>
</reference>
<keyword evidence="7" id="KW-1185">Reference proteome</keyword>
<dbReference type="RefSeq" id="WP_160644913.1">
    <property type="nucleotide sequence ID" value="NZ_SIJB01000012.1"/>
</dbReference>
<feature type="DNA-binding region" description="H-T-H motif" evidence="4">
    <location>
        <begin position="23"/>
        <end position="42"/>
    </location>
</feature>
<dbReference type="Proteomes" id="UP000448943">
    <property type="component" value="Unassembled WGS sequence"/>
</dbReference>
<evidence type="ECO:0000256" key="4">
    <source>
        <dbReference type="PROSITE-ProRule" id="PRU00335"/>
    </source>
</evidence>
<dbReference type="Pfam" id="PF00440">
    <property type="entry name" value="TetR_N"/>
    <property type="match status" value="1"/>
</dbReference>
<dbReference type="PROSITE" id="PS50977">
    <property type="entry name" value="HTH_TETR_2"/>
    <property type="match status" value="1"/>
</dbReference>
<dbReference type="PANTHER" id="PTHR47506:SF6">
    <property type="entry name" value="HTH-TYPE TRANSCRIPTIONAL REPRESSOR NEMR"/>
    <property type="match status" value="1"/>
</dbReference>
<dbReference type="GO" id="GO:0003677">
    <property type="term" value="F:DNA binding"/>
    <property type="evidence" value="ECO:0007669"/>
    <property type="project" value="UniProtKB-UniRule"/>
</dbReference>
<evidence type="ECO:0000313" key="7">
    <source>
        <dbReference type="Proteomes" id="UP000448943"/>
    </source>
</evidence>
<protein>
    <submittedName>
        <fullName evidence="6">TetR/AcrR family transcriptional regulator</fullName>
    </submittedName>
</protein>
<dbReference type="SUPFAM" id="SSF48498">
    <property type="entry name" value="Tetracyclin repressor-like, C-terminal domain"/>
    <property type="match status" value="1"/>
</dbReference>
<dbReference type="AlphaFoldDB" id="A0A6N9Q1P9"/>
<dbReference type="InterPro" id="IPR009057">
    <property type="entry name" value="Homeodomain-like_sf"/>
</dbReference>
<evidence type="ECO:0000256" key="3">
    <source>
        <dbReference type="ARBA" id="ARBA00023163"/>
    </source>
</evidence>
<organism evidence="6 7">
    <name type="scientific">Chengkuizengella marina</name>
    <dbReference type="NCBI Taxonomy" id="2507566"/>
    <lineage>
        <taxon>Bacteria</taxon>
        <taxon>Bacillati</taxon>
        <taxon>Bacillota</taxon>
        <taxon>Bacilli</taxon>
        <taxon>Bacillales</taxon>
        <taxon>Paenibacillaceae</taxon>
        <taxon>Chengkuizengella</taxon>
    </lineage>
</organism>
<keyword evidence="1" id="KW-0805">Transcription regulation</keyword>
<dbReference type="Gene3D" id="1.10.10.60">
    <property type="entry name" value="Homeodomain-like"/>
    <property type="match status" value="1"/>
</dbReference>
<keyword evidence="3" id="KW-0804">Transcription</keyword>
<feature type="domain" description="HTH tetR-type" evidence="5">
    <location>
        <begin position="1"/>
        <end position="60"/>
    </location>
</feature>
<dbReference type="Gene3D" id="1.10.357.10">
    <property type="entry name" value="Tetracycline Repressor, domain 2"/>
    <property type="match status" value="1"/>
</dbReference>
<evidence type="ECO:0000256" key="1">
    <source>
        <dbReference type="ARBA" id="ARBA00023015"/>
    </source>
</evidence>
<dbReference type="InterPro" id="IPR036271">
    <property type="entry name" value="Tet_transcr_reg_TetR-rel_C_sf"/>
</dbReference>
<evidence type="ECO:0000256" key="2">
    <source>
        <dbReference type="ARBA" id="ARBA00023125"/>
    </source>
</evidence>
<sequence>MTKNKILKESLGLFANKGYYETSMEDIASAVGIKKASLYSHYAGKEDIFSAVYNKILVDNSAFIKELTTFNKDIQSQDKLKFIFNRYVKNCKDNVQMEFWDRYYYYPPEYLKDYIHEKTEETEKGMMKEIEKIVEEGIKKQEFIQKDASDVALSFYYMMIGFAMSVKFYTNKEIEKDLTSCLNVFLGGIGKK</sequence>
<keyword evidence="2 4" id="KW-0238">DNA-binding</keyword>
<dbReference type="EMBL" id="SIJB01000012">
    <property type="protein sequence ID" value="NBI28180.1"/>
    <property type="molecule type" value="Genomic_DNA"/>
</dbReference>
<evidence type="ECO:0000259" key="5">
    <source>
        <dbReference type="PROSITE" id="PS50977"/>
    </source>
</evidence>
<dbReference type="PANTHER" id="PTHR47506">
    <property type="entry name" value="TRANSCRIPTIONAL REGULATORY PROTEIN"/>
    <property type="match status" value="1"/>
</dbReference>
<gene>
    <name evidence="6" type="ORF">ERL59_04315</name>
</gene>
<proteinExistence type="predicted"/>
<evidence type="ECO:0000313" key="6">
    <source>
        <dbReference type="EMBL" id="NBI28180.1"/>
    </source>
</evidence>
<dbReference type="OrthoDB" id="509229at2"/>
<dbReference type="SUPFAM" id="SSF46689">
    <property type="entry name" value="Homeodomain-like"/>
    <property type="match status" value="1"/>
</dbReference>
<name>A0A6N9Q1P9_9BACL</name>